<feature type="transmembrane region" description="Helical" evidence="1">
    <location>
        <begin position="40"/>
        <end position="61"/>
    </location>
</feature>
<name>A0ABP9NJL0_9PSEU</name>
<gene>
    <name evidence="2" type="ORF">GCM10023320_32920</name>
</gene>
<evidence type="ECO:0008006" key="4">
    <source>
        <dbReference type="Google" id="ProtNLM"/>
    </source>
</evidence>
<evidence type="ECO:0000313" key="3">
    <source>
        <dbReference type="Proteomes" id="UP001500804"/>
    </source>
</evidence>
<feature type="transmembrane region" description="Helical" evidence="1">
    <location>
        <begin position="142"/>
        <end position="160"/>
    </location>
</feature>
<accession>A0ABP9NJL0</accession>
<dbReference type="EMBL" id="BAABJO010000011">
    <property type="protein sequence ID" value="GAA5122545.1"/>
    <property type="molecule type" value="Genomic_DNA"/>
</dbReference>
<keyword evidence="3" id="KW-1185">Reference proteome</keyword>
<keyword evidence="1" id="KW-0812">Transmembrane</keyword>
<keyword evidence="1" id="KW-0472">Membrane</keyword>
<dbReference type="Proteomes" id="UP001500804">
    <property type="component" value="Unassembled WGS sequence"/>
</dbReference>
<sequence>MGGVTSGTRTTDAERTRAIDELASLVRPIRRFAVNRSAEIVVGIAVLATVLGLLALAGAAVDDRAISANPGYAQADVLDGSTFARTVVRFTVASGETVVPEHGVFYPSGLQVGQSVAVEYDLGNPELVRVAGSSAFGEAGPLALALAAVWAVLGPLALWLRRRRHAGGANGTSVR</sequence>
<protein>
    <recommendedName>
        <fullName evidence="4">DUF3592 domain-containing protein</fullName>
    </recommendedName>
</protein>
<evidence type="ECO:0000256" key="1">
    <source>
        <dbReference type="SAM" id="Phobius"/>
    </source>
</evidence>
<organism evidence="2 3">
    <name type="scientific">Pseudonocardia adelaidensis</name>
    <dbReference type="NCBI Taxonomy" id="648754"/>
    <lineage>
        <taxon>Bacteria</taxon>
        <taxon>Bacillati</taxon>
        <taxon>Actinomycetota</taxon>
        <taxon>Actinomycetes</taxon>
        <taxon>Pseudonocardiales</taxon>
        <taxon>Pseudonocardiaceae</taxon>
        <taxon>Pseudonocardia</taxon>
    </lineage>
</organism>
<evidence type="ECO:0000313" key="2">
    <source>
        <dbReference type="EMBL" id="GAA5122545.1"/>
    </source>
</evidence>
<proteinExistence type="predicted"/>
<keyword evidence="1" id="KW-1133">Transmembrane helix</keyword>
<comment type="caution">
    <text evidence="2">The sequence shown here is derived from an EMBL/GenBank/DDBJ whole genome shotgun (WGS) entry which is preliminary data.</text>
</comment>
<reference evidence="3" key="1">
    <citation type="journal article" date="2019" name="Int. J. Syst. Evol. Microbiol.">
        <title>The Global Catalogue of Microorganisms (GCM) 10K type strain sequencing project: providing services to taxonomists for standard genome sequencing and annotation.</title>
        <authorList>
            <consortium name="The Broad Institute Genomics Platform"/>
            <consortium name="The Broad Institute Genome Sequencing Center for Infectious Disease"/>
            <person name="Wu L."/>
            <person name="Ma J."/>
        </authorList>
    </citation>
    <scope>NUCLEOTIDE SEQUENCE [LARGE SCALE GENOMIC DNA]</scope>
    <source>
        <strain evidence="3">JCM 18302</strain>
    </source>
</reference>